<sequence>MTQSYQTTKLISIITSIIFKIFTGTLSTPTLMNFSGLVLATICMTGIASVRSFYNWFLRL</sequence>
<keyword evidence="1" id="KW-1133">Transmembrane helix</keyword>
<proteinExistence type="predicted"/>
<feature type="transmembrane region" description="Helical" evidence="1">
    <location>
        <begin position="7"/>
        <end position="28"/>
    </location>
</feature>
<keyword evidence="1" id="KW-0812">Transmembrane</keyword>
<name>A0A200HPH4_9ENTE</name>
<feature type="transmembrane region" description="Helical" evidence="1">
    <location>
        <begin position="34"/>
        <end position="54"/>
    </location>
</feature>
<evidence type="ECO:0000313" key="3">
    <source>
        <dbReference type="Proteomes" id="UP000196503"/>
    </source>
</evidence>
<reference evidence="2 3" key="1">
    <citation type="submission" date="2017-05" db="EMBL/GenBank/DDBJ databases">
        <title>The Genome Sequence of Enterococcus faecium 2D5_DIV0622.</title>
        <authorList>
            <consortium name="The Broad Institute Genomics Platform"/>
            <consortium name="The Broad Institute Genomic Center for Infectious Diseases"/>
            <person name="Earl A."/>
            <person name="Manson A."/>
            <person name="Schwartman J."/>
            <person name="Gilmore M."/>
            <person name="Abouelleil A."/>
            <person name="Cao P."/>
            <person name="Chapman S."/>
            <person name="Cusick C."/>
            <person name="Shea T."/>
            <person name="Young S."/>
            <person name="Neafsey D."/>
            <person name="Nusbaum C."/>
            <person name="Birren B."/>
        </authorList>
    </citation>
    <scope>NUCLEOTIDE SEQUENCE [LARGE SCALE GENOMIC DNA]</scope>
    <source>
        <strain evidence="2 3">2D5_DIV0622</strain>
    </source>
</reference>
<evidence type="ECO:0000256" key="1">
    <source>
        <dbReference type="SAM" id="Phobius"/>
    </source>
</evidence>
<accession>A0A200HPH4</accession>
<keyword evidence="1" id="KW-0472">Membrane</keyword>
<gene>
    <name evidence="2" type="ORF">A5869_002239</name>
</gene>
<protein>
    <submittedName>
        <fullName evidence="2">Uncharacterized protein</fullName>
    </submittedName>
</protein>
<comment type="caution">
    <text evidence="2">The sequence shown here is derived from an EMBL/GenBank/DDBJ whole genome shotgun (WGS) entry which is preliminary data.</text>
</comment>
<evidence type="ECO:0000313" key="2">
    <source>
        <dbReference type="EMBL" id="OUZ14558.1"/>
    </source>
</evidence>
<dbReference type="Proteomes" id="UP000196503">
    <property type="component" value="Unassembled WGS sequence"/>
</dbReference>
<organism evidence="2 3">
    <name type="scientific">Enterococcus cecorum</name>
    <dbReference type="NCBI Taxonomy" id="44008"/>
    <lineage>
        <taxon>Bacteria</taxon>
        <taxon>Bacillati</taxon>
        <taxon>Bacillota</taxon>
        <taxon>Bacilli</taxon>
        <taxon>Lactobacillales</taxon>
        <taxon>Enterococcaceae</taxon>
        <taxon>Enterococcus</taxon>
    </lineage>
</organism>
<dbReference type="EMBL" id="NIBL01000004">
    <property type="protein sequence ID" value="OUZ14558.1"/>
    <property type="molecule type" value="Genomic_DNA"/>
</dbReference>
<dbReference type="AlphaFoldDB" id="A0A200HPH4"/>